<dbReference type="EMBL" id="CAJVRM010000113">
    <property type="protein sequence ID" value="CAG8974706.1"/>
    <property type="molecule type" value="Genomic_DNA"/>
</dbReference>
<sequence length="849" mass="97049">MRPALQKLLARPSSLDFLRCLTGTAAAPPVCNHRPRPSYFNRQKICARNHTAATTNIRATAEDDQHMETTSNHEAVPGKDELLRDQKSNRWKLKIWSAEELDFESDLKQETDALRLVDDPRFEQDLQLWAFLLDYRQQKYGLDGVAMIWESFRARNINITPARDSAAATKLRETFLSLGYETNVVIGEICEYAIEMYIRHQSQWPKLYSRVVAHFMINGTFEQAVHWHRRLLPTHPPHKKSFYNMCRRVIHEKGNLLALQVAYKDSGHRQLYRRIMGLLCEKIAFPSAFKWHQLLIEHGDLPLSFSSAFPLIRCLWMSDTAGSLQVKAQVVIKSLEDIGISIDLDQLENPRDKEIGQCLFPPRQKYHATTPVDLGSDIGDVQPQPHKKIYISREMMNDIHGEHYGIEPVRYNDKLGARWFASNWVSLDLAINAVHALGVQAIGPLSLHAIALREPEPKDLSMRIKQLKDLGISIGNSIFSRAVKYFAEERKDSELKSLLSSDQHPSEYENYELQERLLLQYNSAKDWAQFRRTLAMLSFHNMAPNREAANLILRTHVQRQDLFAIHDTLTIMAQYGRGVSGRTAARLMKYLLAPRKKGHRPTLDHNNFNIRMTISICRALTYAGQIPPRSWIEILRRLGMLGQLQDLENLCRFLVEAYDPTNLTLVGRQHIPPGTEPRSPLHPYRLIFSEKFQTSLVEWGFIHALKDTSIHPTYEGAPGPSPNFIAYDEDGIPMRDVSFGIRLLKTLASKGVWVDFVPIRKAIVNRMIVCYGPLKSIKSYNQNAKITLGLHDGVSPQQSFRKMAKMVDSVLGTDAFSKMNIETLIAAKIESLKQRKVAPRKPGTGRGKF</sequence>
<reference evidence="1" key="1">
    <citation type="submission" date="2021-07" db="EMBL/GenBank/DDBJ databases">
        <authorList>
            <person name="Durling M."/>
        </authorList>
    </citation>
    <scope>NUCLEOTIDE SEQUENCE</scope>
</reference>
<proteinExistence type="predicted"/>
<name>A0A9N9LNI5_9HELO</name>
<protein>
    <recommendedName>
        <fullName evidence="3">Pentatricopeptide repeat domain-containing protein</fullName>
    </recommendedName>
</protein>
<comment type="caution">
    <text evidence="1">The sequence shown here is derived from an EMBL/GenBank/DDBJ whole genome shotgun (WGS) entry which is preliminary data.</text>
</comment>
<gene>
    <name evidence="1" type="ORF">HYALB_00006442</name>
</gene>
<evidence type="ECO:0000313" key="2">
    <source>
        <dbReference type="Proteomes" id="UP000701801"/>
    </source>
</evidence>
<dbReference type="OrthoDB" id="5366531at2759"/>
<evidence type="ECO:0000313" key="1">
    <source>
        <dbReference type="EMBL" id="CAG8974706.1"/>
    </source>
</evidence>
<organism evidence="1 2">
    <name type="scientific">Hymenoscyphus albidus</name>
    <dbReference type="NCBI Taxonomy" id="595503"/>
    <lineage>
        <taxon>Eukaryota</taxon>
        <taxon>Fungi</taxon>
        <taxon>Dikarya</taxon>
        <taxon>Ascomycota</taxon>
        <taxon>Pezizomycotina</taxon>
        <taxon>Leotiomycetes</taxon>
        <taxon>Helotiales</taxon>
        <taxon>Helotiaceae</taxon>
        <taxon>Hymenoscyphus</taxon>
    </lineage>
</organism>
<dbReference type="AlphaFoldDB" id="A0A9N9LNI5"/>
<dbReference type="Proteomes" id="UP000701801">
    <property type="component" value="Unassembled WGS sequence"/>
</dbReference>
<evidence type="ECO:0008006" key="3">
    <source>
        <dbReference type="Google" id="ProtNLM"/>
    </source>
</evidence>
<accession>A0A9N9LNI5</accession>
<keyword evidence="2" id="KW-1185">Reference proteome</keyword>